<dbReference type="PANTHER" id="PTHR23073">
    <property type="entry name" value="26S PROTEASOME REGULATORY SUBUNIT"/>
    <property type="match status" value="1"/>
</dbReference>
<dbReference type="Pfam" id="PF00004">
    <property type="entry name" value="AAA"/>
    <property type="match status" value="2"/>
</dbReference>
<dbReference type="SMART" id="SM00382">
    <property type="entry name" value="AAA"/>
    <property type="match status" value="2"/>
</dbReference>
<evidence type="ECO:0000256" key="2">
    <source>
        <dbReference type="ARBA" id="ARBA00022741"/>
    </source>
</evidence>
<dbReference type="Proteomes" id="UP000826462">
    <property type="component" value="Chromosome 1"/>
</dbReference>
<keyword evidence="2" id="KW-0547">Nucleotide-binding</keyword>
<comment type="similarity">
    <text evidence="1">Belongs to the AAA ATPase family.</text>
</comment>
<sequence length="671" mass="73575">MLVPLGVHRDLIRPDGFSNDTLAEALGLGKWIDPKDEEFDAKAVRTRLRALHQQAEAECRGERISECLDNNIARLAELVGLSEVECRILEFVVMLNNERLLTDTAEWLGQLSSARVFHVLSLLLDIAEPDVRAALSGRGALAKSGLVSLDSGSHLMLSGKLDLLSDKFADHVISSDADPISLLRDTVAPVARAELKLSDYAHIDSSLAVLLPYLRKAHMSARKGVNVLLYGAPGTGKSQLAKALADKLGCDLFEVAAEDENGDPIDGEHRLRAFRAAQSFFRQQQAMILFDEVEDVFNDTSSVFGSKSTGQTHKAWINRILETNSVPTLWVSNSIDCLDAAFIRRFDMVVKLPVPPKRQRVAIIENACSGLIDTRTVDRLADSEVLAPAVVARAASVVLAIRQDLAAPDAAAALELLISNTLEAQGHKPIRSASTDRLPETYDPAFVHVDADLVAVTTALIRNRAGRLCLYGPPGTGKTAYGHWLAEQLGVPLHVKHASDLMSKWVGDNEKNIAAAFREAEQDGAMLLIDEVDSFLQDRRGARASWEVSLVNEMLTQMERFPGVFVASTNVMEQLDQAALRRFDAKIRFGYLKVEQAWMLFCRHCDALGFMKPSVDLKARVGRLDRVTPGDFATVVRWHRFSAIANTGEFLAAIEAECGLKEGGQRVVGFV</sequence>
<name>A0ABX8UUS4_9BURK</name>
<evidence type="ECO:0000256" key="1">
    <source>
        <dbReference type="ARBA" id="ARBA00006914"/>
    </source>
</evidence>
<keyword evidence="6" id="KW-1185">Reference proteome</keyword>
<protein>
    <submittedName>
        <fullName evidence="5">AAA family ATPase</fullName>
    </submittedName>
</protein>
<dbReference type="InterPro" id="IPR003959">
    <property type="entry name" value="ATPase_AAA_core"/>
</dbReference>
<evidence type="ECO:0000259" key="4">
    <source>
        <dbReference type="SMART" id="SM00382"/>
    </source>
</evidence>
<dbReference type="InterPro" id="IPR003593">
    <property type="entry name" value="AAA+_ATPase"/>
</dbReference>
<feature type="domain" description="AAA+ ATPase" evidence="4">
    <location>
        <begin position="223"/>
        <end position="356"/>
    </location>
</feature>
<reference evidence="5 6" key="1">
    <citation type="submission" date="2021-07" db="EMBL/GenBank/DDBJ databases">
        <title>Paraburkholderia edwinii protects Aspergillus sp. from phenazines by acting as a toxin sponge.</title>
        <authorList>
            <person name="Dahlstrom K.M."/>
            <person name="Newman D.K."/>
        </authorList>
    </citation>
    <scope>NUCLEOTIDE SEQUENCE [LARGE SCALE GENOMIC DNA]</scope>
    <source>
        <strain evidence="5 6">Pe01</strain>
    </source>
</reference>
<dbReference type="EMBL" id="CP080095">
    <property type="protein sequence ID" value="QYD70749.1"/>
    <property type="molecule type" value="Genomic_DNA"/>
</dbReference>
<evidence type="ECO:0000256" key="3">
    <source>
        <dbReference type="ARBA" id="ARBA00022840"/>
    </source>
</evidence>
<keyword evidence="3" id="KW-0067">ATP-binding</keyword>
<feature type="domain" description="AAA+ ATPase" evidence="4">
    <location>
        <begin position="464"/>
        <end position="593"/>
    </location>
</feature>
<dbReference type="SUPFAM" id="SSF52540">
    <property type="entry name" value="P-loop containing nucleoside triphosphate hydrolases"/>
    <property type="match status" value="2"/>
</dbReference>
<gene>
    <name evidence="5" type="ORF">KZJ38_01060</name>
</gene>
<dbReference type="CDD" id="cd19481">
    <property type="entry name" value="RecA-like_protease"/>
    <property type="match status" value="1"/>
</dbReference>
<dbReference type="InterPro" id="IPR050221">
    <property type="entry name" value="26S_Proteasome_ATPase"/>
</dbReference>
<dbReference type="Gene3D" id="3.40.50.300">
    <property type="entry name" value="P-loop containing nucleotide triphosphate hydrolases"/>
    <property type="match status" value="2"/>
</dbReference>
<proteinExistence type="inferred from homology"/>
<accession>A0ABX8UUS4</accession>
<evidence type="ECO:0000313" key="6">
    <source>
        <dbReference type="Proteomes" id="UP000826462"/>
    </source>
</evidence>
<dbReference type="InterPro" id="IPR027417">
    <property type="entry name" value="P-loop_NTPase"/>
</dbReference>
<organism evidence="5 6">
    <name type="scientific">Paraburkholderia edwinii</name>
    <dbReference type="NCBI Taxonomy" id="2861782"/>
    <lineage>
        <taxon>Bacteria</taxon>
        <taxon>Pseudomonadati</taxon>
        <taxon>Pseudomonadota</taxon>
        <taxon>Betaproteobacteria</taxon>
        <taxon>Burkholderiales</taxon>
        <taxon>Burkholderiaceae</taxon>
        <taxon>Paraburkholderia</taxon>
    </lineage>
</organism>
<evidence type="ECO:0000313" key="5">
    <source>
        <dbReference type="EMBL" id="QYD70749.1"/>
    </source>
</evidence>